<evidence type="ECO:0000256" key="6">
    <source>
        <dbReference type="ARBA" id="ARBA00022692"/>
    </source>
</evidence>
<gene>
    <name evidence="17" type="ORF">DMN91_007089</name>
</gene>
<accession>A0A3L8DKP6</accession>
<evidence type="ECO:0000313" key="17">
    <source>
        <dbReference type="EMBL" id="RLU20479.1"/>
    </source>
</evidence>
<feature type="compositionally biased region" description="Polar residues" evidence="14">
    <location>
        <begin position="1238"/>
        <end position="1249"/>
    </location>
</feature>
<reference evidence="17" key="2">
    <citation type="submission" date="2018-07" db="EMBL/GenBank/DDBJ databases">
        <authorList>
            <person name="Mckenzie S.K."/>
            <person name="Kronauer D.J.C."/>
        </authorList>
    </citation>
    <scope>NUCLEOTIDE SEQUENCE</scope>
    <source>
        <strain evidence="17">Clonal line C1</strain>
    </source>
</reference>
<feature type="region of interest" description="Disordered" evidence="14">
    <location>
        <begin position="1202"/>
        <end position="1249"/>
    </location>
</feature>
<dbReference type="GO" id="GO:0004100">
    <property type="term" value="F:chitin synthase activity"/>
    <property type="evidence" value="ECO:0007669"/>
    <property type="project" value="UniProtKB-EC"/>
</dbReference>
<feature type="transmembrane region" description="Helical" evidence="15">
    <location>
        <begin position="1371"/>
        <end position="1392"/>
    </location>
</feature>
<dbReference type="SUPFAM" id="SSF53448">
    <property type="entry name" value="Nucleotide-diphospho-sugar transferases"/>
    <property type="match status" value="1"/>
</dbReference>
<proteinExistence type="inferred from homology"/>
<comment type="similarity">
    <text evidence="11">Belongs to the chitin synthase family. Class IV subfamily.</text>
</comment>
<dbReference type="Proteomes" id="UP000279307">
    <property type="component" value="Chromosome 7"/>
</dbReference>
<feature type="region of interest" description="Disordered" evidence="14">
    <location>
        <begin position="1"/>
        <end position="39"/>
    </location>
</feature>
<feature type="transmembrane region" description="Helical" evidence="15">
    <location>
        <begin position="129"/>
        <end position="155"/>
    </location>
</feature>
<dbReference type="InterPro" id="IPR029044">
    <property type="entry name" value="Nucleotide-diphossugar_trans"/>
</dbReference>
<evidence type="ECO:0000256" key="1">
    <source>
        <dbReference type="ARBA" id="ARBA00004651"/>
    </source>
</evidence>
<dbReference type="FunFam" id="3.90.550.10:FF:000139">
    <property type="entry name" value="Chitin synthase 8"/>
    <property type="match status" value="1"/>
</dbReference>
<dbReference type="InterPro" id="IPR004835">
    <property type="entry name" value="Chitin_synth"/>
</dbReference>
<dbReference type="Pfam" id="PF23000">
    <property type="entry name" value="ChitinSynthase_IV_N"/>
    <property type="match status" value="1"/>
</dbReference>
<evidence type="ECO:0000256" key="5">
    <source>
        <dbReference type="ARBA" id="ARBA00022679"/>
    </source>
</evidence>
<evidence type="ECO:0000256" key="8">
    <source>
        <dbReference type="ARBA" id="ARBA00023054"/>
    </source>
</evidence>
<reference evidence="17" key="1">
    <citation type="journal article" date="2018" name="Genome Res.">
        <title>The genomic architecture and molecular evolution of ant odorant receptors.</title>
        <authorList>
            <person name="McKenzie S.K."/>
            <person name="Kronauer D.J.C."/>
        </authorList>
    </citation>
    <scope>NUCLEOTIDE SEQUENCE [LARGE SCALE GENOMIC DNA]</scope>
    <source>
        <strain evidence="17">Clonal line C1</strain>
    </source>
</reference>
<feature type="transmembrane region" description="Helical" evidence="15">
    <location>
        <begin position="312"/>
        <end position="332"/>
    </location>
</feature>
<feature type="compositionally biased region" description="Basic and acidic residues" evidence="14">
    <location>
        <begin position="1088"/>
        <end position="1101"/>
    </location>
</feature>
<feature type="compositionally biased region" description="Basic and acidic residues" evidence="14">
    <location>
        <begin position="1218"/>
        <end position="1229"/>
    </location>
</feature>
<feature type="transmembrane region" description="Helical" evidence="15">
    <location>
        <begin position="383"/>
        <end position="401"/>
    </location>
</feature>
<feature type="transmembrane region" description="Helical" evidence="15">
    <location>
        <begin position="939"/>
        <end position="966"/>
    </location>
</feature>
<feature type="region of interest" description="Disordered" evidence="14">
    <location>
        <begin position="1446"/>
        <end position="1466"/>
    </location>
</feature>
<feature type="transmembrane region" description="Helical" evidence="15">
    <location>
        <begin position="413"/>
        <end position="436"/>
    </location>
</feature>
<sequence>MSSINRENGPRISVLGDYYDDSSSEFDETEDEGSQKDVPPWDMFKSFPPQPESGSMRMNKFFEMILWILKLFIYGLLLIIVLCSSVIAKSAVLFATSQLQKNPSVRYCNYSLESEHRLLVEHTQDGRINWTWCLIFMFLVPECLGFLNTLWHWFFKNKPKMPKKRNIAFMMLIETLHTIGLVLLIFVILPEINAVQGAAIFCCLCFVPGLLNLLSRNKESRNLSTSRLGLFRIFDILALAAQVSGMFLWPMIQHDVNKASTWIFPIALVLCSCRWWSNFVSPHSNVGLVRFLLSVKEDLQQCQHIIQGYISFWRIFIFIIGAFIVSVCKGIDAQNFFLPKLSKTYQINRIPMGNVSQYHLLFDYSNIMLQEGKSYFLNADSVIIFYVLAIQAVGALMMYQSCKFAYRTHMHQFGFAFPTSLAGPATVCLIMTLCAIRNGNVCAFHKFIPDYLFFGEPLFKTWSDFFSDWYVWCWPAWLISQIWITMHLWTTENERLALAEKIFSTITYDSLMIDQCLALNRRTQNDKTDEDDEETVPNDARFSFQNDGLSIGDDINLDGGRIEQELGDDLSTAFNKRKDRITRIYACATMWHEESNEMNQLVGSILRLDEDHCAISVTQKYYKIPIKDYYELETHIFFDDAFCCMHGCVGSCNHDENETQVNHYVITLVETVEKNIENLCMHYSPPIKYPTPYGGRLVWSLPGKTQLIVHLKDKNKIRHRKRWSQVMYMYYLLGYNLMGLSIDVDRKEIIAENTYILTLDGDIDFRPAAVKILVDLMKKDKGLGAACGRIHPVGSGPMIWFQKFEYAIGHWLQKSTEHTIGCVLCSPGCFSLFRAKALMQNNVMAKYATKSTEARHYIQYDQGEDRWLCTLLLQVGSRVEYSAASDAYTHAPEVFKDFYIQRRRWIPSTVANIFDLLLTAKSTRKVNDNISLPYIAYQWILMGSTILGPGTIFLMLVGAFVAAFHIDNWTSFWYNLIPIGVFVGVCFFCKERMQLVVAEIISAIYGLVMIVVLVGIMLQIAEDGWLAPSSLFFFVVASQMAIAGLLHPQEWTCLLCGVIYYITVPSMYMLLIVFSVFNVHNVTWGTRDSKKQSVPQDEQRPMETSSLSERIIGRGNKQDRNQRGSLEFSLADLFKCVCCIHSGISHEEKKLNEINEALQQINKRLNLLDRVHTPNVETTSNIGQSSDTNMYARQPYFSMEQPAEEELHEEIELQPTSEKSDHENETYKDDVEDDESDVLTQVSGTSSQDQSSFLISPYWLQDERIRKGEVDFLSNPEEEFWKDLIGKYLRPIDNDEETQNKMAQELMSCRDAYLLQFFMINALFVLIVFLMQLNKETLHLQWPLGMKFNITYDSEKRQVFIEKEYLRLEPIGCVFIAAFISILGIQFCAMLMHRFGTFSHVLANTKLPIYSKITSSEDPDEKHADQIAQELKRMAEDDINTEFRRSTMTSPGRRRTVHDITDNPQRPSKMLGNFKSLFLRMLRDPKASGLSRRMSSQIPKSAFNIFQRRRSTIVSERRRTQTQKPYDIYDDADNLRRMSNGRAFHSQPRQTNVTQFQYDNPGFKQDENI</sequence>
<keyword evidence="8 13" id="KW-0175">Coiled coil</keyword>
<keyword evidence="4" id="KW-0328">Glycosyltransferase</keyword>
<keyword evidence="7 15" id="KW-1133">Transmembrane helix</keyword>
<feature type="transmembrane region" description="Helical" evidence="15">
    <location>
        <begin position="234"/>
        <end position="253"/>
    </location>
</feature>
<protein>
    <recommendedName>
        <fullName evidence="2">chitin synthase</fullName>
        <ecNumber evidence="2">2.4.1.16</ecNumber>
    </recommendedName>
</protein>
<feature type="transmembrane region" description="Helical" evidence="15">
    <location>
        <begin position="1026"/>
        <end position="1046"/>
    </location>
</feature>
<dbReference type="InterPro" id="IPR055120">
    <property type="entry name" value="Chs-1/2_IV_N"/>
</dbReference>
<keyword evidence="6 15" id="KW-0812">Transmembrane</keyword>
<dbReference type="PANTHER" id="PTHR22914">
    <property type="entry name" value="CHITIN SYNTHASE"/>
    <property type="match status" value="1"/>
</dbReference>
<keyword evidence="3" id="KW-1003">Cell membrane</keyword>
<evidence type="ECO:0000256" key="11">
    <source>
        <dbReference type="ARBA" id="ARBA00046329"/>
    </source>
</evidence>
<evidence type="ECO:0000256" key="9">
    <source>
        <dbReference type="ARBA" id="ARBA00023136"/>
    </source>
</evidence>
<feature type="compositionally biased region" description="Acidic residues" evidence="14">
    <location>
        <begin position="18"/>
        <end position="32"/>
    </location>
</feature>
<feature type="domain" description="Chitin synthase chs-1/2 N-terminal putative transporter" evidence="16">
    <location>
        <begin position="64"/>
        <end position="481"/>
    </location>
</feature>
<feature type="compositionally biased region" description="Polar residues" evidence="14">
    <location>
        <begin position="1547"/>
        <end position="1558"/>
    </location>
</feature>
<comment type="subcellular location">
    <subcellularLocation>
        <location evidence="1">Cell membrane</location>
        <topology evidence="1">Multi-pass membrane protein</topology>
    </subcellularLocation>
</comment>
<evidence type="ECO:0000256" key="13">
    <source>
        <dbReference type="SAM" id="Coils"/>
    </source>
</evidence>
<dbReference type="GO" id="GO:0005886">
    <property type="term" value="C:plasma membrane"/>
    <property type="evidence" value="ECO:0007669"/>
    <property type="project" value="UniProtKB-SubCell"/>
</dbReference>
<dbReference type="EMBL" id="QOIP01000007">
    <property type="protein sequence ID" value="RLU20479.1"/>
    <property type="molecule type" value="Genomic_DNA"/>
</dbReference>
<comment type="caution">
    <text evidence="17">The sequence shown here is derived from an EMBL/GenBank/DDBJ whole genome shotgun (WGS) entry which is preliminary data.</text>
</comment>
<evidence type="ECO:0000256" key="2">
    <source>
        <dbReference type="ARBA" id="ARBA00012543"/>
    </source>
</evidence>
<dbReference type="OrthoDB" id="370884at2759"/>
<feature type="transmembrane region" description="Helical" evidence="15">
    <location>
        <begin position="996"/>
        <end position="1020"/>
    </location>
</feature>
<feature type="transmembrane region" description="Helical" evidence="15">
    <location>
        <begin position="65"/>
        <end position="88"/>
    </location>
</feature>
<comment type="catalytic activity">
    <reaction evidence="12">
        <text>[(1-&gt;4)-N-acetyl-beta-D-glucosaminyl](n) + UDP-N-acetyl-alpha-D-glucosamine = [(1-&gt;4)-N-acetyl-beta-D-glucosaminyl](n+1) + UDP + H(+)</text>
        <dbReference type="Rhea" id="RHEA:16637"/>
        <dbReference type="Rhea" id="RHEA-COMP:9593"/>
        <dbReference type="Rhea" id="RHEA-COMP:9595"/>
        <dbReference type="ChEBI" id="CHEBI:15378"/>
        <dbReference type="ChEBI" id="CHEBI:17029"/>
        <dbReference type="ChEBI" id="CHEBI:57705"/>
        <dbReference type="ChEBI" id="CHEBI:58223"/>
        <dbReference type="EC" id="2.4.1.16"/>
    </reaction>
</comment>
<feature type="coiled-coil region" evidence="13">
    <location>
        <begin position="1144"/>
        <end position="1171"/>
    </location>
</feature>
<feature type="region of interest" description="Disordered" evidence="14">
    <location>
        <begin position="1088"/>
        <end position="1107"/>
    </location>
</feature>
<keyword evidence="10" id="KW-0325">Glycoprotein</keyword>
<evidence type="ECO:0000256" key="14">
    <source>
        <dbReference type="SAM" id="MobiDB-lite"/>
    </source>
</evidence>
<organism evidence="17">
    <name type="scientific">Ooceraea biroi</name>
    <name type="common">Clonal raider ant</name>
    <name type="synonym">Cerapachys biroi</name>
    <dbReference type="NCBI Taxonomy" id="2015173"/>
    <lineage>
        <taxon>Eukaryota</taxon>
        <taxon>Metazoa</taxon>
        <taxon>Ecdysozoa</taxon>
        <taxon>Arthropoda</taxon>
        <taxon>Hexapoda</taxon>
        <taxon>Insecta</taxon>
        <taxon>Pterygota</taxon>
        <taxon>Neoptera</taxon>
        <taxon>Endopterygota</taxon>
        <taxon>Hymenoptera</taxon>
        <taxon>Apocrita</taxon>
        <taxon>Aculeata</taxon>
        <taxon>Formicoidea</taxon>
        <taxon>Formicidae</taxon>
        <taxon>Dorylinae</taxon>
        <taxon>Ooceraea</taxon>
    </lineage>
</organism>
<evidence type="ECO:0000256" key="15">
    <source>
        <dbReference type="SAM" id="Phobius"/>
    </source>
</evidence>
<keyword evidence="9 15" id="KW-0472">Membrane</keyword>
<dbReference type="PANTHER" id="PTHR22914:SF14">
    <property type="entry name" value="CHITIN SYNTHASE"/>
    <property type="match status" value="1"/>
</dbReference>
<feature type="transmembrane region" description="Helical" evidence="15">
    <location>
        <begin position="167"/>
        <end position="189"/>
    </location>
</feature>
<feature type="transmembrane region" description="Helical" evidence="15">
    <location>
        <begin position="1313"/>
        <end position="1331"/>
    </location>
</feature>
<dbReference type="EC" id="2.4.1.16" evidence="2"/>
<evidence type="ECO:0000256" key="3">
    <source>
        <dbReference type="ARBA" id="ARBA00022475"/>
    </source>
</evidence>
<keyword evidence="5" id="KW-0808">Transferase</keyword>
<feature type="transmembrane region" description="Helical" evidence="15">
    <location>
        <begin position="195"/>
        <end position="214"/>
    </location>
</feature>
<feature type="region of interest" description="Disordered" evidence="14">
    <location>
        <begin position="1542"/>
        <end position="1569"/>
    </location>
</feature>
<evidence type="ECO:0000256" key="10">
    <source>
        <dbReference type="ARBA" id="ARBA00023180"/>
    </source>
</evidence>
<evidence type="ECO:0000259" key="16">
    <source>
        <dbReference type="Pfam" id="PF23000"/>
    </source>
</evidence>
<feature type="transmembrane region" description="Helical" evidence="15">
    <location>
        <begin position="972"/>
        <end position="989"/>
    </location>
</feature>
<evidence type="ECO:0000256" key="7">
    <source>
        <dbReference type="ARBA" id="ARBA00022989"/>
    </source>
</evidence>
<dbReference type="Pfam" id="PF03142">
    <property type="entry name" value="Chitin_synth_2"/>
    <property type="match status" value="1"/>
</dbReference>
<name>A0A3L8DKP6_OOCBI</name>
<feature type="transmembrane region" description="Helical" evidence="15">
    <location>
        <begin position="1058"/>
        <end position="1077"/>
    </location>
</feature>
<dbReference type="GO" id="GO:0006031">
    <property type="term" value="P:chitin biosynthetic process"/>
    <property type="evidence" value="ECO:0007669"/>
    <property type="project" value="TreeGrafter"/>
</dbReference>
<evidence type="ECO:0000256" key="4">
    <source>
        <dbReference type="ARBA" id="ARBA00022676"/>
    </source>
</evidence>
<evidence type="ECO:0000256" key="12">
    <source>
        <dbReference type="ARBA" id="ARBA00048014"/>
    </source>
</evidence>